<accession>A0A5B7DEV6</accession>
<gene>
    <name evidence="1" type="ORF">E2C01_012912</name>
</gene>
<dbReference type="AlphaFoldDB" id="A0A5B7DEV6"/>
<proteinExistence type="predicted"/>
<reference evidence="1 2" key="1">
    <citation type="submission" date="2019-05" db="EMBL/GenBank/DDBJ databases">
        <title>Another draft genome of Portunus trituberculatus and its Hox gene families provides insights of decapod evolution.</title>
        <authorList>
            <person name="Jeong J.-H."/>
            <person name="Song I."/>
            <person name="Kim S."/>
            <person name="Choi T."/>
            <person name="Kim D."/>
            <person name="Ryu S."/>
            <person name="Kim W."/>
        </authorList>
    </citation>
    <scope>NUCLEOTIDE SEQUENCE [LARGE SCALE GENOMIC DNA]</scope>
    <source>
        <tissue evidence="1">Muscle</tissue>
    </source>
</reference>
<comment type="caution">
    <text evidence="1">The sequence shown here is derived from an EMBL/GenBank/DDBJ whole genome shotgun (WGS) entry which is preliminary data.</text>
</comment>
<dbReference type="Proteomes" id="UP000324222">
    <property type="component" value="Unassembled WGS sequence"/>
</dbReference>
<dbReference type="EMBL" id="VSRR010000823">
    <property type="protein sequence ID" value="MPC19982.1"/>
    <property type="molecule type" value="Genomic_DNA"/>
</dbReference>
<name>A0A5B7DEV6_PORTR</name>
<keyword evidence="2" id="KW-1185">Reference proteome</keyword>
<evidence type="ECO:0000313" key="1">
    <source>
        <dbReference type="EMBL" id="MPC19982.1"/>
    </source>
</evidence>
<sequence length="88" mass="10408">MRIAIKDNKRCNIPAVRKRLKTVRGELTRRKPFDSILSNKTVEPSETCEEYSIQGRIRPLYRVKLEGRENWRRHLGTSNFTEAVFSKM</sequence>
<protein>
    <submittedName>
        <fullName evidence="1">Uncharacterized protein</fullName>
    </submittedName>
</protein>
<organism evidence="1 2">
    <name type="scientific">Portunus trituberculatus</name>
    <name type="common">Swimming crab</name>
    <name type="synonym">Neptunus trituberculatus</name>
    <dbReference type="NCBI Taxonomy" id="210409"/>
    <lineage>
        <taxon>Eukaryota</taxon>
        <taxon>Metazoa</taxon>
        <taxon>Ecdysozoa</taxon>
        <taxon>Arthropoda</taxon>
        <taxon>Crustacea</taxon>
        <taxon>Multicrustacea</taxon>
        <taxon>Malacostraca</taxon>
        <taxon>Eumalacostraca</taxon>
        <taxon>Eucarida</taxon>
        <taxon>Decapoda</taxon>
        <taxon>Pleocyemata</taxon>
        <taxon>Brachyura</taxon>
        <taxon>Eubrachyura</taxon>
        <taxon>Portunoidea</taxon>
        <taxon>Portunidae</taxon>
        <taxon>Portuninae</taxon>
        <taxon>Portunus</taxon>
    </lineage>
</organism>
<evidence type="ECO:0000313" key="2">
    <source>
        <dbReference type="Proteomes" id="UP000324222"/>
    </source>
</evidence>